<feature type="transmembrane region" description="Helical" evidence="6">
    <location>
        <begin position="97"/>
        <end position="116"/>
    </location>
</feature>
<keyword evidence="3 6" id="KW-1133">Transmembrane helix</keyword>
<dbReference type="Pfam" id="PF07690">
    <property type="entry name" value="MFS_1"/>
    <property type="match status" value="1"/>
</dbReference>
<dbReference type="PANTHER" id="PTHR23514:SF13">
    <property type="entry name" value="INNER MEMBRANE PROTEIN YBJJ"/>
    <property type="match status" value="1"/>
</dbReference>
<accession>A0ABP7WRD0</accession>
<evidence type="ECO:0000256" key="1">
    <source>
        <dbReference type="ARBA" id="ARBA00004651"/>
    </source>
</evidence>
<feature type="transmembrane region" description="Helical" evidence="6">
    <location>
        <begin position="122"/>
        <end position="142"/>
    </location>
</feature>
<feature type="transmembrane region" description="Helical" evidence="6">
    <location>
        <begin position="343"/>
        <end position="365"/>
    </location>
</feature>
<protein>
    <submittedName>
        <fullName evidence="8">MFS transporter</fullName>
    </submittedName>
</protein>
<evidence type="ECO:0000313" key="8">
    <source>
        <dbReference type="EMBL" id="GAA4094763.1"/>
    </source>
</evidence>
<evidence type="ECO:0000259" key="7">
    <source>
        <dbReference type="PROSITE" id="PS50850"/>
    </source>
</evidence>
<feature type="region of interest" description="Disordered" evidence="5">
    <location>
        <begin position="1"/>
        <end position="22"/>
    </location>
</feature>
<gene>
    <name evidence="8" type="ORF">GCM10022214_66930</name>
</gene>
<name>A0ABP7WRD0_9ACTN</name>
<dbReference type="PANTHER" id="PTHR23514">
    <property type="entry name" value="BYPASS OF STOP CODON PROTEIN 6"/>
    <property type="match status" value="1"/>
</dbReference>
<feature type="transmembrane region" description="Helical" evidence="6">
    <location>
        <begin position="319"/>
        <end position="337"/>
    </location>
</feature>
<evidence type="ECO:0000256" key="2">
    <source>
        <dbReference type="ARBA" id="ARBA00022692"/>
    </source>
</evidence>
<dbReference type="InterPro" id="IPR020846">
    <property type="entry name" value="MFS_dom"/>
</dbReference>
<keyword evidence="4 6" id="KW-0472">Membrane</keyword>
<dbReference type="EMBL" id="BAAAZG010000052">
    <property type="protein sequence ID" value="GAA4094763.1"/>
    <property type="molecule type" value="Genomic_DNA"/>
</dbReference>
<comment type="caution">
    <text evidence="8">The sequence shown here is derived from an EMBL/GenBank/DDBJ whole genome shotgun (WGS) entry which is preliminary data.</text>
</comment>
<proteinExistence type="predicted"/>
<evidence type="ECO:0000256" key="5">
    <source>
        <dbReference type="SAM" id="MobiDB-lite"/>
    </source>
</evidence>
<evidence type="ECO:0000313" key="9">
    <source>
        <dbReference type="Proteomes" id="UP001500683"/>
    </source>
</evidence>
<feature type="transmembrane region" description="Helical" evidence="6">
    <location>
        <begin position="288"/>
        <end position="307"/>
    </location>
</feature>
<feature type="transmembrane region" description="Helical" evidence="6">
    <location>
        <begin position="66"/>
        <end position="85"/>
    </location>
</feature>
<keyword evidence="9" id="KW-1185">Reference proteome</keyword>
<organism evidence="8 9">
    <name type="scientific">Actinomadura miaoliensis</name>
    <dbReference type="NCBI Taxonomy" id="430685"/>
    <lineage>
        <taxon>Bacteria</taxon>
        <taxon>Bacillati</taxon>
        <taxon>Actinomycetota</taxon>
        <taxon>Actinomycetes</taxon>
        <taxon>Streptosporangiales</taxon>
        <taxon>Thermomonosporaceae</taxon>
        <taxon>Actinomadura</taxon>
    </lineage>
</organism>
<feature type="transmembrane region" description="Helical" evidence="6">
    <location>
        <begin position="254"/>
        <end position="276"/>
    </location>
</feature>
<dbReference type="Proteomes" id="UP001500683">
    <property type="component" value="Unassembled WGS sequence"/>
</dbReference>
<dbReference type="SUPFAM" id="SSF103473">
    <property type="entry name" value="MFS general substrate transporter"/>
    <property type="match status" value="1"/>
</dbReference>
<dbReference type="PROSITE" id="PS50850">
    <property type="entry name" value="MFS"/>
    <property type="match status" value="1"/>
</dbReference>
<dbReference type="InterPro" id="IPR036259">
    <property type="entry name" value="MFS_trans_sf"/>
</dbReference>
<feature type="transmembrane region" description="Helical" evidence="6">
    <location>
        <begin position="35"/>
        <end position="54"/>
    </location>
</feature>
<comment type="subcellular location">
    <subcellularLocation>
        <location evidence="1">Cell membrane</location>
        <topology evidence="1">Multi-pass membrane protein</topology>
    </subcellularLocation>
</comment>
<feature type="transmembrane region" description="Helical" evidence="6">
    <location>
        <begin position="404"/>
        <end position="423"/>
    </location>
</feature>
<evidence type="ECO:0000256" key="4">
    <source>
        <dbReference type="ARBA" id="ARBA00023136"/>
    </source>
</evidence>
<feature type="transmembrane region" description="Helical" evidence="6">
    <location>
        <begin position="377"/>
        <end position="398"/>
    </location>
</feature>
<feature type="transmembrane region" description="Helical" evidence="6">
    <location>
        <begin position="154"/>
        <end position="176"/>
    </location>
</feature>
<dbReference type="InterPro" id="IPR011701">
    <property type="entry name" value="MFS"/>
</dbReference>
<feature type="transmembrane region" description="Helical" evidence="6">
    <location>
        <begin position="182"/>
        <end position="203"/>
    </location>
</feature>
<sequence>MRGAVGSTSAEDDPPGSMTERALVGAPPIRRVRGAIYLCYAGEALAFSAVMARIPHVQRSHGLSDQAINALVALVPVLAVAGGLLAAGLNGRTGSGLVLRCAQPIFFAAVVLLGAVPGTGALVASVALFGVAMGVVEASMNAQAVAIERHAGRSLVNGFFAVWSGASIVGSLWISFANGAELSLLTGFAVPAAIGLLIAVATVRMPLHKDAERSLARAAERRAARAARRLLAPDGDAAGERRCVPVVGVPWRPLLVLGAALGCAYVAEGAIAGFAVKYVRDELGGADTLAPLAITAFATATVTGRAIADLVVRRRGAAWLVRAGAVLAALGLAAVVLAPDPWIAIAGFAVAGLGLCSVAPSAYAAAARHDPVGQGVAVARVGVFNYLGAVAGTGLVAALAPVSGYWACYLVAAVLVLVIVPLASRFDPRPSS</sequence>
<feature type="domain" description="Major facilitator superfamily (MFS) profile" evidence="7">
    <location>
        <begin position="253"/>
        <end position="432"/>
    </location>
</feature>
<evidence type="ECO:0000256" key="3">
    <source>
        <dbReference type="ARBA" id="ARBA00022989"/>
    </source>
</evidence>
<evidence type="ECO:0000256" key="6">
    <source>
        <dbReference type="SAM" id="Phobius"/>
    </source>
</evidence>
<dbReference type="Gene3D" id="1.20.1250.20">
    <property type="entry name" value="MFS general substrate transporter like domains"/>
    <property type="match status" value="2"/>
</dbReference>
<dbReference type="InterPro" id="IPR051788">
    <property type="entry name" value="MFS_Transporter"/>
</dbReference>
<reference evidence="9" key="1">
    <citation type="journal article" date="2019" name="Int. J. Syst. Evol. Microbiol.">
        <title>The Global Catalogue of Microorganisms (GCM) 10K type strain sequencing project: providing services to taxonomists for standard genome sequencing and annotation.</title>
        <authorList>
            <consortium name="The Broad Institute Genomics Platform"/>
            <consortium name="The Broad Institute Genome Sequencing Center for Infectious Disease"/>
            <person name="Wu L."/>
            <person name="Ma J."/>
        </authorList>
    </citation>
    <scope>NUCLEOTIDE SEQUENCE [LARGE SCALE GENOMIC DNA]</scope>
    <source>
        <strain evidence="9">JCM 16702</strain>
    </source>
</reference>
<keyword evidence="2 6" id="KW-0812">Transmembrane</keyword>